<feature type="compositionally biased region" description="Basic residues" evidence="1">
    <location>
        <begin position="15"/>
        <end position="27"/>
    </location>
</feature>
<organism evidence="2 3">
    <name type="scientific">Petrolisthes manimaculis</name>
    <dbReference type="NCBI Taxonomy" id="1843537"/>
    <lineage>
        <taxon>Eukaryota</taxon>
        <taxon>Metazoa</taxon>
        <taxon>Ecdysozoa</taxon>
        <taxon>Arthropoda</taxon>
        <taxon>Crustacea</taxon>
        <taxon>Multicrustacea</taxon>
        <taxon>Malacostraca</taxon>
        <taxon>Eumalacostraca</taxon>
        <taxon>Eucarida</taxon>
        <taxon>Decapoda</taxon>
        <taxon>Pleocyemata</taxon>
        <taxon>Anomura</taxon>
        <taxon>Galatheoidea</taxon>
        <taxon>Porcellanidae</taxon>
        <taxon>Petrolisthes</taxon>
    </lineage>
</organism>
<evidence type="ECO:0000256" key="1">
    <source>
        <dbReference type="SAM" id="MobiDB-lite"/>
    </source>
</evidence>
<gene>
    <name evidence="2" type="ORF">Pmani_023605</name>
</gene>
<dbReference type="EMBL" id="JAWZYT010002427">
    <property type="protein sequence ID" value="KAK4304433.1"/>
    <property type="molecule type" value="Genomic_DNA"/>
</dbReference>
<evidence type="ECO:0000313" key="2">
    <source>
        <dbReference type="EMBL" id="KAK4304433.1"/>
    </source>
</evidence>
<proteinExistence type="predicted"/>
<dbReference type="Proteomes" id="UP001292094">
    <property type="component" value="Unassembled WGS sequence"/>
</dbReference>
<accession>A0AAE1PAB1</accession>
<sequence>MTITAEDLGAVVTRGQRRNERRSRRSLKVSDAGTGPGSRITLDEQEGDEGIQGLLRSSKNGKGKNIDPNNEELLRVLEVKGTESTNDVSINPEIRQDQKDGLDNLITNSADIFTDKPGHTDLIEHKIVLIDST</sequence>
<feature type="region of interest" description="Disordered" evidence="1">
    <location>
        <begin position="14"/>
        <end position="49"/>
    </location>
</feature>
<reference evidence="2" key="1">
    <citation type="submission" date="2023-11" db="EMBL/GenBank/DDBJ databases">
        <title>Genome assemblies of two species of porcelain crab, Petrolisthes cinctipes and Petrolisthes manimaculis (Anomura: Porcellanidae).</title>
        <authorList>
            <person name="Angst P."/>
        </authorList>
    </citation>
    <scope>NUCLEOTIDE SEQUENCE</scope>
    <source>
        <strain evidence="2">PB745_02</strain>
        <tissue evidence="2">Gill</tissue>
    </source>
</reference>
<evidence type="ECO:0000313" key="3">
    <source>
        <dbReference type="Proteomes" id="UP001292094"/>
    </source>
</evidence>
<dbReference type="AlphaFoldDB" id="A0AAE1PAB1"/>
<protein>
    <submittedName>
        <fullName evidence="2">Uncharacterized protein</fullName>
    </submittedName>
</protein>
<name>A0AAE1PAB1_9EUCA</name>
<comment type="caution">
    <text evidence="2">The sequence shown here is derived from an EMBL/GenBank/DDBJ whole genome shotgun (WGS) entry which is preliminary data.</text>
</comment>
<keyword evidence="3" id="KW-1185">Reference proteome</keyword>